<protein>
    <recommendedName>
        <fullName evidence="5">Ribonuclease VapC</fullName>
        <shortName evidence="5">RNase VapC</shortName>
        <ecNumber evidence="5">3.1.-.-</ecNumber>
    </recommendedName>
    <alternativeName>
        <fullName evidence="5">Toxin VapC</fullName>
    </alternativeName>
</protein>
<feature type="binding site" evidence="5">
    <location>
        <position position="6"/>
    </location>
    <ligand>
        <name>Mg(2+)</name>
        <dbReference type="ChEBI" id="CHEBI:18420"/>
    </ligand>
</feature>
<keyword evidence="5" id="KW-0800">Toxin</keyword>
<dbReference type="SUPFAM" id="SSF88723">
    <property type="entry name" value="PIN domain-like"/>
    <property type="match status" value="1"/>
</dbReference>
<proteinExistence type="inferred from homology"/>
<dbReference type="GO" id="GO:0090729">
    <property type="term" value="F:toxin activity"/>
    <property type="evidence" value="ECO:0007669"/>
    <property type="project" value="UniProtKB-KW"/>
</dbReference>
<evidence type="ECO:0000259" key="6">
    <source>
        <dbReference type="Pfam" id="PF01850"/>
    </source>
</evidence>
<keyword evidence="3 5" id="KW-0479">Metal-binding</keyword>
<dbReference type="EMBL" id="VIFK01000028">
    <property type="protein sequence ID" value="TQF00011.1"/>
    <property type="molecule type" value="Genomic_DNA"/>
</dbReference>
<reference evidence="7 8" key="1">
    <citation type="submission" date="2019-06" db="EMBL/GenBank/DDBJ databases">
        <title>Metagenome assembled Genome of Spiribacter salinus SL48-SHIP from the microbial mat of Salt Lake 48 (Novosibirsk region, Russia).</title>
        <authorList>
            <person name="Shipova A."/>
            <person name="Rozanov A.S."/>
            <person name="Bryanskaya A.V."/>
            <person name="Peltek S.E."/>
        </authorList>
    </citation>
    <scope>NUCLEOTIDE SEQUENCE [LARGE SCALE GENOMIC DNA]</scope>
    <source>
        <strain evidence="7">SL48-SHIP-2</strain>
    </source>
</reference>
<keyword evidence="5" id="KW-0460">Magnesium</keyword>
<feature type="domain" description="PIN" evidence="6">
    <location>
        <begin position="4"/>
        <end position="132"/>
    </location>
</feature>
<accession>A0A540VTC4</accession>
<dbReference type="InterPro" id="IPR002716">
    <property type="entry name" value="PIN_dom"/>
</dbReference>
<dbReference type="InterPro" id="IPR022907">
    <property type="entry name" value="VapC_family"/>
</dbReference>
<keyword evidence="4 5" id="KW-0378">Hydrolase</keyword>
<dbReference type="GO" id="GO:0004540">
    <property type="term" value="F:RNA nuclease activity"/>
    <property type="evidence" value="ECO:0007669"/>
    <property type="project" value="InterPro"/>
</dbReference>
<evidence type="ECO:0000256" key="1">
    <source>
        <dbReference type="ARBA" id="ARBA00022649"/>
    </source>
</evidence>
<dbReference type="CDD" id="cd09874">
    <property type="entry name" value="PIN_MT3492-like"/>
    <property type="match status" value="1"/>
</dbReference>
<name>A0A540VTC4_9GAMM</name>
<dbReference type="GO" id="GO:0016787">
    <property type="term" value="F:hydrolase activity"/>
    <property type="evidence" value="ECO:0007669"/>
    <property type="project" value="UniProtKB-KW"/>
</dbReference>
<keyword evidence="2 5" id="KW-0540">Nuclease</keyword>
<dbReference type="Proteomes" id="UP000315400">
    <property type="component" value="Unassembled WGS sequence"/>
</dbReference>
<comment type="cofactor">
    <cofactor evidence="5">
        <name>Mg(2+)</name>
        <dbReference type="ChEBI" id="CHEBI:18420"/>
    </cofactor>
</comment>
<evidence type="ECO:0000313" key="7">
    <source>
        <dbReference type="EMBL" id="TQF00011.1"/>
    </source>
</evidence>
<feature type="binding site" evidence="5">
    <location>
        <position position="101"/>
    </location>
    <ligand>
        <name>Mg(2+)</name>
        <dbReference type="ChEBI" id="CHEBI:18420"/>
    </ligand>
</feature>
<dbReference type="EC" id="3.1.-.-" evidence="5"/>
<comment type="function">
    <text evidence="5">Toxic component of a toxin-antitoxin (TA) system. An RNase.</text>
</comment>
<dbReference type="AlphaFoldDB" id="A0A540VTC4"/>
<comment type="similarity">
    <text evidence="5">Belongs to the PINc/VapC protein family.</text>
</comment>
<evidence type="ECO:0000313" key="8">
    <source>
        <dbReference type="Proteomes" id="UP000315400"/>
    </source>
</evidence>
<evidence type="ECO:0000256" key="5">
    <source>
        <dbReference type="HAMAP-Rule" id="MF_00265"/>
    </source>
</evidence>
<dbReference type="GO" id="GO:0000287">
    <property type="term" value="F:magnesium ion binding"/>
    <property type="evidence" value="ECO:0007669"/>
    <property type="project" value="UniProtKB-UniRule"/>
</dbReference>
<dbReference type="InterPro" id="IPR029060">
    <property type="entry name" value="PIN-like_dom_sf"/>
</dbReference>
<comment type="caution">
    <text evidence="7">The sequence shown here is derived from an EMBL/GenBank/DDBJ whole genome shotgun (WGS) entry which is preliminary data.</text>
</comment>
<dbReference type="Pfam" id="PF01850">
    <property type="entry name" value="PIN"/>
    <property type="match status" value="1"/>
</dbReference>
<dbReference type="HAMAP" id="MF_00265">
    <property type="entry name" value="VapC_Nob1"/>
    <property type="match status" value="1"/>
</dbReference>
<dbReference type="STRING" id="1260251.SPISAL_02215"/>
<evidence type="ECO:0000256" key="4">
    <source>
        <dbReference type="ARBA" id="ARBA00022801"/>
    </source>
</evidence>
<evidence type="ECO:0000256" key="3">
    <source>
        <dbReference type="ARBA" id="ARBA00022723"/>
    </source>
</evidence>
<keyword evidence="1 5" id="KW-1277">Toxin-antitoxin system</keyword>
<dbReference type="Gene3D" id="3.40.50.1010">
    <property type="entry name" value="5'-nuclease"/>
    <property type="match status" value="1"/>
</dbReference>
<evidence type="ECO:0000256" key="2">
    <source>
        <dbReference type="ARBA" id="ARBA00022722"/>
    </source>
</evidence>
<sequence length="144" mass="15981">MILFCDTSALVKLYVDESESREVRRAVAESEAVAVSRVAWVEVHSALARLSRESSEGQRIQDAVKRHLRQDWPHFAVVELTAAVTETAGEYTEAFGLRAYDAIQLASAMRLRAQSDVPVSFACFDQRLNQAARVLGFELLGPQA</sequence>
<organism evidence="7 8">
    <name type="scientific">Spiribacter salinus</name>
    <dbReference type="NCBI Taxonomy" id="1335746"/>
    <lineage>
        <taxon>Bacteria</taxon>
        <taxon>Pseudomonadati</taxon>
        <taxon>Pseudomonadota</taxon>
        <taxon>Gammaproteobacteria</taxon>
        <taxon>Chromatiales</taxon>
        <taxon>Ectothiorhodospiraceae</taxon>
        <taxon>Spiribacter</taxon>
    </lineage>
</organism>
<gene>
    <name evidence="5" type="primary">vapC</name>
    <name evidence="7" type="ORF">FKY71_05680</name>
</gene>